<feature type="non-terminal residue" evidence="2">
    <location>
        <position position="231"/>
    </location>
</feature>
<accession>A0AAD2HHI4</accession>
<feature type="compositionally biased region" description="Basic and acidic residues" evidence="1">
    <location>
        <begin position="74"/>
        <end position="86"/>
    </location>
</feature>
<evidence type="ECO:0000313" key="2">
    <source>
        <dbReference type="EMBL" id="CAK5274999.1"/>
    </source>
</evidence>
<feature type="region of interest" description="Disordered" evidence="1">
    <location>
        <begin position="131"/>
        <end position="203"/>
    </location>
</feature>
<proteinExistence type="predicted"/>
<comment type="caution">
    <text evidence="2">The sequence shown here is derived from an EMBL/GenBank/DDBJ whole genome shotgun (WGS) entry which is preliminary data.</text>
</comment>
<gene>
    <name evidence="2" type="ORF">MYCIT1_LOCUS22487</name>
</gene>
<dbReference type="AlphaFoldDB" id="A0AAD2HHI4"/>
<feature type="region of interest" description="Disordered" evidence="1">
    <location>
        <begin position="61"/>
        <end position="100"/>
    </location>
</feature>
<protein>
    <submittedName>
        <fullName evidence="2">Uncharacterized protein</fullName>
    </submittedName>
</protein>
<keyword evidence="3" id="KW-1185">Reference proteome</keyword>
<dbReference type="EMBL" id="CAVNYO010000403">
    <property type="protein sequence ID" value="CAK5274999.1"/>
    <property type="molecule type" value="Genomic_DNA"/>
</dbReference>
<evidence type="ECO:0000313" key="3">
    <source>
        <dbReference type="Proteomes" id="UP001295794"/>
    </source>
</evidence>
<feature type="compositionally biased region" description="Basic and acidic residues" evidence="1">
    <location>
        <begin position="143"/>
        <end position="178"/>
    </location>
</feature>
<feature type="compositionally biased region" description="Acidic residues" evidence="1">
    <location>
        <begin position="183"/>
        <end position="199"/>
    </location>
</feature>
<reference evidence="2" key="1">
    <citation type="submission" date="2023-11" db="EMBL/GenBank/DDBJ databases">
        <authorList>
            <person name="De Vega J J."/>
            <person name="De Vega J J."/>
        </authorList>
    </citation>
    <scope>NUCLEOTIDE SEQUENCE</scope>
</reference>
<evidence type="ECO:0000256" key="1">
    <source>
        <dbReference type="SAM" id="MobiDB-lite"/>
    </source>
</evidence>
<name>A0AAD2HHI4_9AGAR</name>
<dbReference type="Proteomes" id="UP001295794">
    <property type="component" value="Unassembled WGS sequence"/>
</dbReference>
<sequence length="231" mass="25931">AHIPLIVTNRFKNVTRLRENDPQTVLRNPSLAVLLNIIHSRSIPTLRQAACAWHRDTLEPARHQRGQQHGSGLQRHDPPPSRKDPEPLLPPHLARAVDERRVRRHTVLRAAPLAHHDRLPDAGLERELGLARRGSAPLQRQARVHDGDGRLQRDEHEAQADEERGFPERREAVRRGRALDVALGEDDEGREGAADDLGEDETRCEVQLERVGVLGCGEERLQGGPGGERPR</sequence>
<organism evidence="2 3">
    <name type="scientific">Mycena citricolor</name>
    <dbReference type="NCBI Taxonomy" id="2018698"/>
    <lineage>
        <taxon>Eukaryota</taxon>
        <taxon>Fungi</taxon>
        <taxon>Dikarya</taxon>
        <taxon>Basidiomycota</taxon>
        <taxon>Agaricomycotina</taxon>
        <taxon>Agaricomycetes</taxon>
        <taxon>Agaricomycetidae</taxon>
        <taxon>Agaricales</taxon>
        <taxon>Marasmiineae</taxon>
        <taxon>Mycenaceae</taxon>
        <taxon>Mycena</taxon>
    </lineage>
</organism>